<comment type="caution">
    <text evidence="13">The sequence shown here is derived from an EMBL/GenBank/DDBJ whole genome shotgun (WGS) entry which is preliminary data.</text>
</comment>
<gene>
    <name evidence="13" type="ORF">RIF23_19595</name>
</gene>
<proteinExistence type="inferred from homology"/>
<evidence type="ECO:0000259" key="12">
    <source>
        <dbReference type="Pfam" id="PF02163"/>
    </source>
</evidence>
<dbReference type="RefSeq" id="WP_310914082.1">
    <property type="nucleotide sequence ID" value="NZ_JAVLVT010000012.1"/>
</dbReference>
<evidence type="ECO:0000256" key="5">
    <source>
        <dbReference type="ARBA" id="ARBA00022692"/>
    </source>
</evidence>
<dbReference type="PANTHER" id="PTHR42837:SF2">
    <property type="entry name" value="MEMBRANE METALLOPROTEASE ARASP2, CHLOROPLASTIC-RELATED"/>
    <property type="match status" value="1"/>
</dbReference>
<keyword evidence="8 11" id="KW-1133">Transmembrane helix</keyword>
<dbReference type="GO" id="GO:0008233">
    <property type="term" value="F:peptidase activity"/>
    <property type="evidence" value="ECO:0007669"/>
    <property type="project" value="UniProtKB-KW"/>
</dbReference>
<keyword evidence="14" id="KW-1185">Reference proteome</keyword>
<dbReference type="Gene3D" id="2.30.42.10">
    <property type="match status" value="1"/>
</dbReference>
<dbReference type="InterPro" id="IPR004387">
    <property type="entry name" value="Pept_M50_Zn"/>
</dbReference>
<evidence type="ECO:0000256" key="10">
    <source>
        <dbReference type="ARBA" id="ARBA00023136"/>
    </source>
</evidence>
<protein>
    <submittedName>
        <fullName evidence="13">Site-2 protease family protein</fullName>
    </submittedName>
</protein>
<evidence type="ECO:0000256" key="2">
    <source>
        <dbReference type="ARBA" id="ARBA00004141"/>
    </source>
</evidence>
<dbReference type="PANTHER" id="PTHR42837">
    <property type="entry name" value="REGULATOR OF SIGMA-E PROTEASE RSEP"/>
    <property type="match status" value="1"/>
</dbReference>
<dbReference type="CDD" id="cd06163">
    <property type="entry name" value="S2P-M50_PDZ_RseP-like"/>
    <property type="match status" value="1"/>
</dbReference>
<evidence type="ECO:0000256" key="4">
    <source>
        <dbReference type="ARBA" id="ARBA00022670"/>
    </source>
</evidence>
<feature type="transmembrane region" description="Helical" evidence="11">
    <location>
        <begin position="424"/>
        <end position="445"/>
    </location>
</feature>
<dbReference type="InterPro" id="IPR008915">
    <property type="entry name" value="Peptidase_M50"/>
</dbReference>
<dbReference type="GO" id="GO:0006508">
    <property type="term" value="P:proteolysis"/>
    <property type="evidence" value="ECO:0007669"/>
    <property type="project" value="UniProtKB-KW"/>
</dbReference>
<evidence type="ECO:0000256" key="8">
    <source>
        <dbReference type="ARBA" id="ARBA00022989"/>
    </source>
</evidence>
<keyword evidence="4 13" id="KW-0645">Protease</keyword>
<comment type="cofactor">
    <cofactor evidence="1">
        <name>Zn(2+)</name>
        <dbReference type="ChEBI" id="CHEBI:29105"/>
    </cofactor>
</comment>
<evidence type="ECO:0000256" key="7">
    <source>
        <dbReference type="ARBA" id="ARBA00022833"/>
    </source>
</evidence>
<keyword evidence="10 11" id="KW-0472">Membrane</keyword>
<feature type="transmembrane region" description="Helical" evidence="11">
    <location>
        <begin position="363"/>
        <end position="382"/>
    </location>
</feature>
<feature type="domain" description="Peptidase M50" evidence="12">
    <location>
        <begin position="13"/>
        <end position="404"/>
    </location>
</feature>
<evidence type="ECO:0000313" key="14">
    <source>
        <dbReference type="Proteomes" id="UP001250214"/>
    </source>
</evidence>
<keyword evidence="5 11" id="KW-0812">Transmembrane</keyword>
<evidence type="ECO:0000256" key="9">
    <source>
        <dbReference type="ARBA" id="ARBA00023049"/>
    </source>
</evidence>
<name>A0ABU2HB37_9ACTN</name>
<dbReference type="SUPFAM" id="SSF50156">
    <property type="entry name" value="PDZ domain-like"/>
    <property type="match status" value="1"/>
</dbReference>
<reference evidence="14" key="1">
    <citation type="submission" date="2023-07" db="EMBL/GenBank/DDBJ databases">
        <title>Novel species in the genus Lipingzhangella isolated from Sambhar Salt Lake.</title>
        <authorList>
            <person name="Jiya N."/>
            <person name="Kajale S."/>
            <person name="Sharma A."/>
        </authorList>
    </citation>
    <scope>NUCLEOTIDE SEQUENCE [LARGE SCALE GENOMIC DNA]</scope>
    <source>
        <strain evidence="14">LS1_29</strain>
    </source>
</reference>
<dbReference type="InterPro" id="IPR036034">
    <property type="entry name" value="PDZ_sf"/>
</dbReference>
<keyword evidence="9" id="KW-0482">Metalloprotease</keyword>
<feature type="transmembrane region" description="Helical" evidence="11">
    <location>
        <begin position="127"/>
        <end position="149"/>
    </location>
</feature>
<sequence>MLAVLTTIGIVLFVLGLLFSIAWHELGHLAFAKLFNIRCTQYMVGVGTTLWSRTWGETEYGIKAVPIAGYVRMVGMIPPARRDESSSGTRMSRWRAMIEDAREAHLVEVEPGDEDRMFYQRKPWKRILVMVGGPVMNLILALVLFASVLMGIGLQQETTTVGVVNECVVAVDESQEECPEDAAPTPAAEAGMYPGDEIVAVNGTPTPDWRSLQETIRDAAGPGTIEVVRDGATHTLDIEITRNEVAVLDEDGTPVQRTDADGEPVTDAEDRVLVETEEAGFIGIQPAYERSPLSAGETAAHMADTAYQVGEHLILLPTKIPDLWNATFAGAERQPDSPVGVVGASRIGGEILTLDMPIVDRGAVMLMMLATVNLFLFALNMLPLLPLDGGHIFGALWESVRRHLARLFRRPDPGPFDTAKLMPVAYVVILAFVGLSVLLLIADIVNPVRLVQ</sequence>
<comment type="subcellular location">
    <subcellularLocation>
        <location evidence="2">Membrane</location>
        <topology evidence="2">Multi-pass membrane protein</topology>
    </subcellularLocation>
</comment>
<accession>A0ABU2HB37</accession>
<evidence type="ECO:0000256" key="6">
    <source>
        <dbReference type="ARBA" id="ARBA00022801"/>
    </source>
</evidence>
<dbReference type="Proteomes" id="UP001250214">
    <property type="component" value="Unassembled WGS sequence"/>
</dbReference>
<keyword evidence="7" id="KW-0862">Zinc</keyword>
<evidence type="ECO:0000256" key="3">
    <source>
        <dbReference type="ARBA" id="ARBA00007931"/>
    </source>
</evidence>
<organism evidence="13 14">
    <name type="scientific">Lipingzhangella rawalii</name>
    <dbReference type="NCBI Taxonomy" id="2055835"/>
    <lineage>
        <taxon>Bacteria</taxon>
        <taxon>Bacillati</taxon>
        <taxon>Actinomycetota</taxon>
        <taxon>Actinomycetes</taxon>
        <taxon>Streptosporangiales</taxon>
        <taxon>Nocardiopsidaceae</taxon>
        <taxon>Lipingzhangella</taxon>
    </lineage>
</organism>
<dbReference type="EMBL" id="JAVLVT010000012">
    <property type="protein sequence ID" value="MDS1272496.1"/>
    <property type="molecule type" value="Genomic_DNA"/>
</dbReference>
<evidence type="ECO:0000256" key="11">
    <source>
        <dbReference type="SAM" id="Phobius"/>
    </source>
</evidence>
<evidence type="ECO:0000313" key="13">
    <source>
        <dbReference type="EMBL" id="MDS1272496.1"/>
    </source>
</evidence>
<dbReference type="Pfam" id="PF02163">
    <property type="entry name" value="Peptidase_M50"/>
    <property type="match status" value="1"/>
</dbReference>
<comment type="similarity">
    <text evidence="3">Belongs to the peptidase M50B family.</text>
</comment>
<evidence type="ECO:0000256" key="1">
    <source>
        <dbReference type="ARBA" id="ARBA00001947"/>
    </source>
</evidence>
<keyword evidence="6" id="KW-0378">Hydrolase</keyword>